<dbReference type="GO" id="GO:0005524">
    <property type="term" value="F:ATP binding"/>
    <property type="evidence" value="ECO:0007669"/>
    <property type="project" value="UniProtKB-KW"/>
</dbReference>
<evidence type="ECO:0000313" key="1">
    <source>
        <dbReference type="EMBL" id="EAL8903924.1"/>
    </source>
</evidence>
<dbReference type="AlphaFoldDB" id="A0A5L8ZAY6"/>
<proteinExistence type="predicted"/>
<protein>
    <submittedName>
        <fullName evidence="1">ATP-binding protein</fullName>
    </submittedName>
</protein>
<dbReference type="EMBL" id="AACSBQ010000024">
    <property type="protein sequence ID" value="EAL8903924.1"/>
    <property type="molecule type" value="Genomic_DNA"/>
</dbReference>
<reference evidence="1" key="1">
    <citation type="submission" date="2018-08" db="EMBL/GenBank/DDBJ databases">
        <authorList>
            <consortium name="PulseNet: The National Subtyping Network for Foodborne Disease Surveillance"/>
            <person name="Tarr C.L."/>
            <person name="Trees E."/>
            <person name="Katz L.S."/>
            <person name="Carleton-Romer H.A."/>
            <person name="Stroika S."/>
            <person name="Kucerova Z."/>
            <person name="Roache K.F."/>
            <person name="Sabol A.L."/>
            <person name="Besser J."/>
            <person name="Gerner-Smidt P."/>
        </authorList>
    </citation>
    <scope>NUCLEOTIDE SEQUENCE</scope>
    <source>
        <strain evidence="1">PNUSAC005770</strain>
    </source>
</reference>
<dbReference type="InterPro" id="IPR051162">
    <property type="entry name" value="T4SS_component"/>
</dbReference>
<gene>
    <name evidence="1" type="ORF">D0B03_06355</name>
</gene>
<accession>A0A5L8ZAY6</accession>
<name>A0A5L8ZAY6_CAMUP</name>
<organism evidence="1">
    <name type="scientific">Campylobacter upsaliensis</name>
    <dbReference type="NCBI Taxonomy" id="28080"/>
    <lineage>
        <taxon>Bacteria</taxon>
        <taxon>Pseudomonadati</taxon>
        <taxon>Campylobacterota</taxon>
        <taxon>Epsilonproteobacteria</taxon>
        <taxon>Campylobacterales</taxon>
        <taxon>Campylobacteraceae</taxon>
        <taxon>Campylobacter</taxon>
    </lineage>
</organism>
<dbReference type="PANTHER" id="PTHR30121:SF6">
    <property type="entry name" value="SLR6007 PROTEIN"/>
    <property type="match status" value="1"/>
</dbReference>
<dbReference type="Gene3D" id="3.40.50.300">
    <property type="entry name" value="P-loop containing nucleotide triphosphate hydrolases"/>
    <property type="match status" value="2"/>
</dbReference>
<comment type="caution">
    <text evidence="1">The sequence shown here is derived from an EMBL/GenBank/DDBJ whole genome shotgun (WGS) entry which is preliminary data.</text>
</comment>
<dbReference type="PANTHER" id="PTHR30121">
    <property type="entry name" value="UNCHARACTERIZED PROTEIN YJGR-RELATED"/>
    <property type="match status" value="1"/>
</dbReference>
<dbReference type="SUPFAM" id="SSF52540">
    <property type="entry name" value="P-loop containing nucleoside triphosphate hydrolases"/>
    <property type="match status" value="1"/>
</dbReference>
<keyword evidence="1" id="KW-0547">Nucleotide-binding</keyword>
<dbReference type="InterPro" id="IPR027417">
    <property type="entry name" value="P-loop_NTPase"/>
</dbReference>
<keyword evidence="1" id="KW-0067">ATP-binding</keyword>
<sequence>MNLALLTLGGLALAGTYMGFKKKDPNMNIGSCFFDKLATPLYTLFNEYHSNSLFLIDSIEKDYVICNTPYEKLYGIELSGKSNLANYLRSEALAELIRDNKDSEDSFFYYVLLKQGQFQKQYLFSHNVVLIKTLAKYYATSLLSGIELTNALYHLYLQNSFYVEDKQIKPSLQIEKDDGFSEPCFMSFKRLARQAIRKNYKDISIFQAFKHLDIKEANIENIFKLNFTGSIWIHIDLSSHHIQNHISRLINYAKIVGDKKPFVDLQNAYKNNKEFELALINTTAFLKDYDEQIIGSLGSSLKTSFIAKELFKNQHLQKSPLKFKDNEFNFLVKSDYLHNFIASTHKKLTKEPDIYGVDKNGAFVNYSFSNENKNPHSCIIATSGAGKSVSKQKIIAQLIGLDFENGECHNLGKEKGQFRIRSYDIGFSDENLMRLIKNNPKNNIAIVENDFYHFSYNIMALNFRNPKVFKADLQFNKDLISIILETQNTEALNINEQAFFESLTKKLYQSKEYQRYRVRDIKNTHKELYEKLFGLGYNDSTFLQDLKEEEFDFLKTPLLIDIVKMASKESQNMQIKEEDRKDYASLARKLDAIEKLELFSNFDKISIKDADIISMDLNNFKESSLFVPIFLCIFQKTYYKDREYALECKRKGEARPKLFYAIEEAMNFFSVPYFTIMFNKLAREARKYNVHLCFITQFAKDIPKATLENLDTRIMLLSPENKFETIEGTKQALDIPKSVEIGLINTEEHEMCIWYSKGVFHMKFEITPKEMEVFSTNPNE</sequence>